<name>A0A1G9MM76_9FIRM</name>
<dbReference type="AlphaFoldDB" id="A0A1G9MM76"/>
<keyword evidence="2" id="KW-1185">Reference proteome</keyword>
<evidence type="ECO:0000313" key="2">
    <source>
        <dbReference type="Proteomes" id="UP000199068"/>
    </source>
</evidence>
<proteinExistence type="predicted"/>
<gene>
    <name evidence="1" type="ORF">SAMN04515677_103261</name>
</gene>
<dbReference type="Proteomes" id="UP000199068">
    <property type="component" value="Unassembled WGS sequence"/>
</dbReference>
<evidence type="ECO:0000313" key="1">
    <source>
        <dbReference type="EMBL" id="SDL74755.1"/>
    </source>
</evidence>
<protein>
    <recommendedName>
        <fullName evidence="3">Phosphate starvation-inducible protein PhoH</fullName>
    </recommendedName>
</protein>
<dbReference type="RefSeq" id="WP_092724960.1">
    <property type="nucleotide sequence ID" value="NZ_FNGW01000003.1"/>
</dbReference>
<evidence type="ECO:0008006" key="3">
    <source>
        <dbReference type="Google" id="ProtNLM"/>
    </source>
</evidence>
<reference evidence="1 2" key="1">
    <citation type="submission" date="2016-10" db="EMBL/GenBank/DDBJ databases">
        <authorList>
            <person name="de Groot N.N."/>
        </authorList>
    </citation>
    <scope>NUCLEOTIDE SEQUENCE [LARGE SCALE GENOMIC DNA]</scope>
    <source>
        <strain evidence="1 2">DSM 797</strain>
    </source>
</reference>
<accession>A0A1G9MM76</accession>
<dbReference type="STRING" id="1121325.SAMN04515677_103261"/>
<organism evidence="1 2">
    <name type="scientific">Romboutsia lituseburensis DSM 797</name>
    <dbReference type="NCBI Taxonomy" id="1121325"/>
    <lineage>
        <taxon>Bacteria</taxon>
        <taxon>Bacillati</taxon>
        <taxon>Bacillota</taxon>
        <taxon>Clostridia</taxon>
        <taxon>Peptostreptococcales</taxon>
        <taxon>Peptostreptococcaceae</taxon>
        <taxon>Romboutsia</taxon>
    </lineage>
</organism>
<dbReference type="EMBL" id="FNGW01000003">
    <property type="protein sequence ID" value="SDL74755.1"/>
    <property type="molecule type" value="Genomic_DNA"/>
</dbReference>
<sequence>MELKILELSASHAFGVREVNKTDYISLIDQYELESTDLSKYNVLLITYFADQEHLYKNKNIIEDFLNEGKVVVFCGHLFRQWLPGCSLFMPKKINGYKDYFVRTLPNSPLFNDVKVEDIVCNKGVVGFFARGYYYAPEKAEVCLTFTDGKVISYIDRHTTNGTIIVHAGRNLLGYKNENKTTDKISVQAFNLLKKEVCGGKNNEKNSSNL</sequence>